<name>A0ACB9QXI0_9MYRT</name>
<evidence type="ECO:0000313" key="2">
    <source>
        <dbReference type="Proteomes" id="UP001057402"/>
    </source>
</evidence>
<protein>
    <submittedName>
        <fullName evidence="1">Uncharacterized protein</fullName>
    </submittedName>
</protein>
<keyword evidence="2" id="KW-1185">Reference proteome</keyword>
<organism evidence="1 2">
    <name type="scientific">Melastoma candidum</name>
    <dbReference type="NCBI Taxonomy" id="119954"/>
    <lineage>
        <taxon>Eukaryota</taxon>
        <taxon>Viridiplantae</taxon>
        <taxon>Streptophyta</taxon>
        <taxon>Embryophyta</taxon>
        <taxon>Tracheophyta</taxon>
        <taxon>Spermatophyta</taxon>
        <taxon>Magnoliopsida</taxon>
        <taxon>eudicotyledons</taxon>
        <taxon>Gunneridae</taxon>
        <taxon>Pentapetalae</taxon>
        <taxon>rosids</taxon>
        <taxon>malvids</taxon>
        <taxon>Myrtales</taxon>
        <taxon>Melastomataceae</taxon>
        <taxon>Melastomatoideae</taxon>
        <taxon>Melastomateae</taxon>
        <taxon>Melastoma</taxon>
    </lineage>
</organism>
<comment type="caution">
    <text evidence="1">The sequence shown here is derived from an EMBL/GenBank/DDBJ whole genome shotgun (WGS) entry which is preliminary data.</text>
</comment>
<gene>
    <name evidence="1" type="ORF">MLD38_019769</name>
</gene>
<evidence type="ECO:0000313" key="1">
    <source>
        <dbReference type="EMBL" id="KAI4371547.1"/>
    </source>
</evidence>
<dbReference type="Proteomes" id="UP001057402">
    <property type="component" value="Chromosome 5"/>
</dbReference>
<sequence length="80" mass="8712">MLGWLLFPFLKWLNPFCFRCVTSTVSHCLFTVAQLRASYRGTTKVASSTCVGDLAFPNPCASSKSSLSCMSGESFKFAGD</sequence>
<reference evidence="2" key="1">
    <citation type="journal article" date="2023" name="Front. Plant Sci.">
        <title>Chromosomal-level genome assembly of Melastoma candidum provides insights into trichome evolution.</title>
        <authorList>
            <person name="Zhong Y."/>
            <person name="Wu W."/>
            <person name="Sun C."/>
            <person name="Zou P."/>
            <person name="Liu Y."/>
            <person name="Dai S."/>
            <person name="Zhou R."/>
        </authorList>
    </citation>
    <scope>NUCLEOTIDE SEQUENCE [LARGE SCALE GENOMIC DNA]</scope>
</reference>
<proteinExistence type="predicted"/>
<dbReference type="EMBL" id="CM042884">
    <property type="protein sequence ID" value="KAI4371547.1"/>
    <property type="molecule type" value="Genomic_DNA"/>
</dbReference>
<accession>A0ACB9QXI0</accession>